<keyword evidence="3" id="KW-1185">Reference proteome</keyword>
<proteinExistence type="predicted"/>
<dbReference type="InterPro" id="IPR041698">
    <property type="entry name" value="Methyltransf_25"/>
</dbReference>
<accession>A0A7Z0EI06</accession>
<evidence type="ECO:0000259" key="1">
    <source>
        <dbReference type="Pfam" id="PF13649"/>
    </source>
</evidence>
<evidence type="ECO:0000313" key="3">
    <source>
        <dbReference type="Proteomes" id="UP000572051"/>
    </source>
</evidence>
<dbReference type="Gene3D" id="3.40.50.150">
    <property type="entry name" value="Vaccinia Virus protein VP39"/>
    <property type="match status" value="1"/>
</dbReference>
<dbReference type="SUPFAM" id="SSF53335">
    <property type="entry name" value="S-adenosyl-L-methionine-dependent methyltransferases"/>
    <property type="match status" value="1"/>
</dbReference>
<reference evidence="2 3" key="1">
    <citation type="submission" date="2020-07" db="EMBL/GenBank/DDBJ databases">
        <title>Sequencing the genomes of 1000 actinobacteria strains.</title>
        <authorList>
            <person name="Klenk H.-P."/>
        </authorList>
    </citation>
    <scope>NUCLEOTIDE SEQUENCE [LARGE SCALE GENOMIC DNA]</scope>
    <source>
        <strain evidence="2 3">DSM 44442</strain>
    </source>
</reference>
<dbReference type="Proteomes" id="UP000572051">
    <property type="component" value="Unassembled WGS sequence"/>
</dbReference>
<feature type="domain" description="Methyltransferase" evidence="1">
    <location>
        <begin position="44"/>
        <end position="141"/>
    </location>
</feature>
<dbReference type="EMBL" id="JACCFS010000001">
    <property type="protein sequence ID" value="NYJ32437.1"/>
    <property type="molecule type" value="Genomic_DNA"/>
</dbReference>
<name>A0A7Z0EI06_9ACTN</name>
<dbReference type="Pfam" id="PF13649">
    <property type="entry name" value="Methyltransf_25"/>
    <property type="match status" value="1"/>
</dbReference>
<dbReference type="RefSeq" id="WP_179820250.1">
    <property type="nucleotide sequence ID" value="NZ_JACCFS010000001.1"/>
</dbReference>
<dbReference type="InterPro" id="IPR029063">
    <property type="entry name" value="SAM-dependent_MTases_sf"/>
</dbReference>
<organism evidence="2 3">
    <name type="scientific">Nocardiopsis aegyptia</name>
    <dbReference type="NCBI Taxonomy" id="220378"/>
    <lineage>
        <taxon>Bacteria</taxon>
        <taxon>Bacillati</taxon>
        <taxon>Actinomycetota</taxon>
        <taxon>Actinomycetes</taxon>
        <taxon>Streptosporangiales</taxon>
        <taxon>Nocardiopsidaceae</taxon>
        <taxon>Nocardiopsis</taxon>
    </lineage>
</organism>
<sequence length="250" mass="26601">MPAHHDDYARSAEFIDVMIAGWWEAFGAHVAEAVASMKGAEGPVVDVGAGGGPGTRVLLDTLPEAEVIAVEPSPALRAVLLSRAADPFWGGGRVTVHGEDLLSARLPERLGGLLAMNVLGHFTPHQRARIWTMLADRLAPGSAALVNLLPPHEPATIERVVMSELTVGRRDYKGWSAAVPTGPESVRWSMTYEVHEAGEPVWSTDVDYDWWCLTGEGLRAEAARHGLEAAPTGPDEAGLFLLRHGAGAGA</sequence>
<gene>
    <name evidence="2" type="ORF">HNR10_000318</name>
</gene>
<comment type="caution">
    <text evidence="2">The sequence shown here is derived from an EMBL/GenBank/DDBJ whole genome shotgun (WGS) entry which is preliminary data.</text>
</comment>
<protein>
    <recommendedName>
        <fullName evidence="1">Methyltransferase domain-containing protein</fullName>
    </recommendedName>
</protein>
<dbReference type="AlphaFoldDB" id="A0A7Z0EI06"/>
<evidence type="ECO:0000313" key="2">
    <source>
        <dbReference type="EMBL" id="NYJ32437.1"/>
    </source>
</evidence>